<organism evidence="2 3">
    <name type="scientific">Trachymyrmex septentrionalis</name>
    <dbReference type="NCBI Taxonomy" id="34720"/>
    <lineage>
        <taxon>Eukaryota</taxon>
        <taxon>Metazoa</taxon>
        <taxon>Ecdysozoa</taxon>
        <taxon>Arthropoda</taxon>
        <taxon>Hexapoda</taxon>
        <taxon>Insecta</taxon>
        <taxon>Pterygota</taxon>
        <taxon>Neoptera</taxon>
        <taxon>Endopterygota</taxon>
        <taxon>Hymenoptera</taxon>
        <taxon>Apocrita</taxon>
        <taxon>Aculeata</taxon>
        <taxon>Formicoidea</taxon>
        <taxon>Formicidae</taxon>
        <taxon>Myrmicinae</taxon>
        <taxon>Trachymyrmex</taxon>
    </lineage>
</organism>
<keyword evidence="3" id="KW-1185">Reference proteome</keyword>
<dbReference type="OrthoDB" id="7548686at2759"/>
<reference evidence="2 3" key="1">
    <citation type="submission" date="2016-03" db="EMBL/GenBank/DDBJ databases">
        <title>Trachymyrmex septentrionalis WGS genome.</title>
        <authorList>
            <person name="Nygaard S."/>
            <person name="Hu H."/>
            <person name="Boomsma J."/>
            <person name="Zhang G."/>
        </authorList>
    </citation>
    <scope>NUCLEOTIDE SEQUENCE [LARGE SCALE GENOMIC DNA]</scope>
    <source>
        <strain evidence="2">Tsep2-gDNA-1</strain>
        <tissue evidence="2">Whole body</tissue>
    </source>
</reference>
<accession>A0A195FHS7</accession>
<evidence type="ECO:0008006" key="4">
    <source>
        <dbReference type="Google" id="ProtNLM"/>
    </source>
</evidence>
<evidence type="ECO:0000256" key="1">
    <source>
        <dbReference type="SAM" id="SignalP"/>
    </source>
</evidence>
<dbReference type="Proteomes" id="UP000078541">
    <property type="component" value="Unassembled WGS sequence"/>
</dbReference>
<keyword evidence="1" id="KW-0732">Signal</keyword>
<dbReference type="KEGG" id="tsep:108747621"/>
<gene>
    <name evidence="2" type="ORF">ALC56_05190</name>
</gene>
<sequence>MTKITIINCIIAAVCIFQTVEAGLLNKSLGSLLDTVQNQVSNTVENVKGLGKEGIQNGKEAYDRLTDGLVAPQTGLSTSTSCTNAGNIIQEAAEQVMKIFDTCIVKTNSTEIKELIDATKSLQNVSKNFQDALNCIHDQEMVQCLTNVKGKIVEIMTKIINTASKSLGTVVNNTMLIRQCLKSGILQLTNQVMSQIVQHVEECLQSWTFTLPFKL</sequence>
<evidence type="ECO:0000313" key="2">
    <source>
        <dbReference type="EMBL" id="KYN40245.1"/>
    </source>
</evidence>
<proteinExistence type="predicted"/>
<name>A0A195FHS7_9HYME</name>
<feature type="chain" id="PRO_5008271431" description="Protein TsetseEP domain-containing protein" evidence="1">
    <location>
        <begin position="23"/>
        <end position="215"/>
    </location>
</feature>
<feature type="signal peptide" evidence="1">
    <location>
        <begin position="1"/>
        <end position="22"/>
    </location>
</feature>
<dbReference type="AlphaFoldDB" id="A0A195FHS7"/>
<dbReference type="EMBL" id="KQ981523">
    <property type="protein sequence ID" value="KYN40245.1"/>
    <property type="molecule type" value="Genomic_DNA"/>
</dbReference>
<evidence type="ECO:0000313" key="3">
    <source>
        <dbReference type="Proteomes" id="UP000078541"/>
    </source>
</evidence>
<protein>
    <recommendedName>
        <fullName evidence="4">Protein TsetseEP domain-containing protein</fullName>
    </recommendedName>
</protein>